<keyword evidence="3" id="KW-1185">Reference proteome</keyword>
<organism evidence="2 3">
    <name type="scientific">Azospira restricta</name>
    <dbReference type="NCBI Taxonomy" id="404405"/>
    <lineage>
        <taxon>Bacteria</taxon>
        <taxon>Pseudomonadati</taxon>
        <taxon>Pseudomonadota</taxon>
        <taxon>Betaproteobacteria</taxon>
        <taxon>Rhodocyclales</taxon>
        <taxon>Rhodocyclaceae</taxon>
        <taxon>Azospira</taxon>
    </lineage>
</organism>
<reference evidence="2" key="1">
    <citation type="submission" date="2020-11" db="EMBL/GenBank/DDBJ databases">
        <title>Azospira restricta DSM 18626 genome sequence.</title>
        <authorList>
            <person name="Moe W.M."/>
        </authorList>
    </citation>
    <scope>NUCLEOTIDE SEQUENCE</scope>
    <source>
        <strain evidence="2">DSM 18626</strain>
    </source>
</reference>
<evidence type="ECO:0000313" key="2">
    <source>
        <dbReference type="EMBL" id="QRJ63205.1"/>
    </source>
</evidence>
<dbReference type="RefSeq" id="WP_203386734.1">
    <property type="nucleotide sequence ID" value="NZ_CP064781.1"/>
</dbReference>
<keyword evidence="1" id="KW-0472">Membrane</keyword>
<proteinExistence type="predicted"/>
<keyword evidence="1" id="KW-0812">Transmembrane</keyword>
<feature type="transmembrane region" description="Helical" evidence="1">
    <location>
        <begin position="312"/>
        <end position="343"/>
    </location>
</feature>
<dbReference type="AlphaFoldDB" id="A0A974SN07"/>
<dbReference type="KEGG" id="ares:IWH25_15850"/>
<feature type="transmembrane region" description="Helical" evidence="1">
    <location>
        <begin position="188"/>
        <end position="206"/>
    </location>
</feature>
<keyword evidence="1" id="KW-1133">Transmembrane helix</keyword>
<feature type="transmembrane region" description="Helical" evidence="1">
    <location>
        <begin position="287"/>
        <end position="306"/>
    </location>
</feature>
<feature type="transmembrane region" description="Helical" evidence="1">
    <location>
        <begin position="149"/>
        <end position="168"/>
    </location>
</feature>
<dbReference type="Proteomes" id="UP000663444">
    <property type="component" value="Chromosome"/>
</dbReference>
<feature type="transmembrane region" description="Helical" evidence="1">
    <location>
        <begin position="53"/>
        <end position="79"/>
    </location>
</feature>
<dbReference type="EMBL" id="CP064781">
    <property type="protein sequence ID" value="QRJ63205.1"/>
    <property type="molecule type" value="Genomic_DNA"/>
</dbReference>
<feature type="transmembrane region" description="Helical" evidence="1">
    <location>
        <begin position="248"/>
        <end position="267"/>
    </location>
</feature>
<feature type="transmembrane region" description="Helical" evidence="1">
    <location>
        <begin position="91"/>
        <end position="111"/>
    </location>
</feature>
<evidence type="ECO:0000313" key="3">
    <source>
        <dbReference type="Proteomes" id="UP000663444"/>
    </source>
</evidence>
<sequence>MQALLSFEQAPPMAAPFRFFLTAPLFALLAGAVLLVGGGDAFASRWSPGALALTHLIAVGFVLQVMLGALIQILPVVAGANLAGPLWVARLVHALLVPGALCLVAGFLGLFPGFAPAAVLLVAGVGLFVVAAARALLGVPSTSHTIGGLKVALASLAVVVGLGVALAGGLEARWSLPLVDTTHVHAGWGLGAWGVGLLSAVAYVVVPMFQLTPLYPRWFSRAFGGVLFAAATLLAAATLSGRAVAGELLQALLVWLAAAFCAMTLWLQARSKRARPDATQRLWRGGLLCGLAACLLWALAALVPAIGERDEWPLLFGVLVLAGGYMSVVVGMLYKIVPFLVWLHLQNRGRGKVTAPNMKAVLAEPPMQRQMRVHFAACALLAAAVLWPAWLARPAGLALALSAALLAANLFAALGVYRRHAALVDRRLAELAGGRA</sequence>
<gene>
    <name evidence="2" type="ORF">IWH25_15850</name>
</gene>
<evidence type="ECO:0000256" key="1">
    <source>
        <dbReference type="SAM" id="Phobius"/>
    </source>
</evidence>
<feature type="transmembrane region" description="Helical" evidence="1">
    <location>
        <begin position="373"/>
        <end position="391"/>
    </location>
</feature>
<feature type="transmembrane region" description="Helical" evidence="1">
    <location>
        <begin position="218"/>
        <end position="236"/>
    </location>
</feature>
<name>A0A974SN07_9RHOO</name>
<feature type="transmembrane region" description="Helical" evidence="1">
    <location>
        <begin position="397"/>
        <end position="417"/>
    </location>
</feature>
<protein>
    <submittedName>
        <fullName evidence="2">Uncharacterized protein</fullName>
    </submittedName>
</protein>
<accession>A0A974SN07</accession>
<feature type="transmembrane region" description="Helical" evidence="1">
    <location>
        <begin position="117"/>
        <end position="137"/>
    </location>
</feature>